<evidence type="ECO:0000256" key="1">
    <source>
        <dbReference type="ARBA" id="ARBA00022679"/>
    </source>
</evidence>
<comment type="caution">
    <text evidence="8">The sequence shown here is derived from an EMBL/GenBank/DDBJ whole genome shotgun (WGS) entry which is preliminary data.</text>
</comment>
<dbReference type="Gene3D" id="3.30.200.20">
    <property type="entry name" value="Phosphorylase Kinase, domain 1"/>
    <property type="match status" value="1"/>
</dbReference>
<keyword evidence="2 5" id="KW-0547">Nucleotide-binding</keyword>
<evidence type="ECO:0000256" key="3">
    <source>
        <dbReference type="ARBA" id="ARBA00022777"/>
    </source>
</evidence>
<dbReference type="SUPFAM" id="SSF56112">
    <property type="entry name" value="Protein kinase-like (PK-like)"/>
    <property type="match status" value="1"/>
</dbReference>
<keyword evidence="4 5" id="KW-0067">ATP-binding</keyword>
<feature type="binding site" evidence="5">
    <location>
        <position position="81"/>
    </location>
    <ligand>
        <name>ATP</name>
        <dbReference type="ChEBI" id="CHEBI:30616"/>
    </ligand>
</feature>
<sequence>MAAEQNFFPCIVVADIPMEEKWISVEGEITEPWTARVKVFSYSEIENMISGFQRRLGEGGFGYVYYGCLAEGRRRKDVAVKVLSKDAPKQFSTEVCYFGPTNALLVIAMFGKISHKNLVSLIGYCEEPDNLALAYEYMAGGDLKALLSGSDSLSWKTRLRIAIDSAQRLDYLHDGCRPAIIHRDVKTPNILLNQHLLAKIADFGFSKIFPDEYISVLSTRVIGTPSYVDPQ</sequence>
<feature type="domain" description="Protein kinase" evidence="7">
    <location>
        <begin position="50"/>
        <end position="231"/>
    </location>
</feature>
<keyword evidence="9" id="KW-1185">Reference proteome</keyword>
<evidence type="ECO:0000313" key="9">
    <source>
        <dbReference type="Proteomes" id="UP001153076"/>
    </source>
</evidence>
<keyword evidence="6" id="KW-0723">Serine/threonine-protein kinase</keyword>
<protein>
    <recommendedName>
        <fullName evidence="7">Protein kinase domain-containing protein</fullName>
    </recommendedName>
</protein>
<reference evidence="8" key="1">
    <citation type="submission" date="2022-04" db="EMBL/GenBank/DDBJ databases">
        <title>Carnegiea gigantea Genome sequencing and assembly v2.</title>
        <authorList>
            <person name="Copetti D."/>
            <person name="Sanderson M.J."/>
            <person name="Burquez A."/>
            <person name="Wojciechowski M.F."/>
        </authorList>
    </citation>
    <scope>NUCLEOTIDE SEQUENCE</scope>
    <source>
        <strain evidence="8">SGP5-SGP5p</strain>
        <tissue evidence="8">Aerial part</tissue>
    </source>
</reference>
<dbReference type="InterPro" id="IPR017441">
    <property type="entry name" value="Protein_kinase_ATP_BS"/>
</dbReference>
<proteinExistence type="inferred from homology"/>
<gene>
    <name evidence="8" type="ORF">Cgig2_007134</name>
</gene>
<evidence type="ECO:0000256" key="5">
    <source>
        <dbReference type="PROSITE-ProRule" id="PRU10141"/>
    </source>
</evidence>
<dbReference type="PANTHER" id="PTHR45631">
    <property type="entry name" value="OS07G0107800 PROTEIN-RELATED"/>
    <property type="match status" value="1"/>
</dbReference>
<evidence type="ECO:0000256" key="2">
    <source>
        <dbReference type="ARBA" id="ARBA00022741"/>
    </source>
</evidence>
<evidence type="ECO:0000256" key="4">
    <source>
        <dbReference type="ARBA" id="ARBA00022840"/>
    </source>
</evidence>
<keyword evidence="3" id="KW-0418">Kinase</keyword>
<evidence type="ECO:0000259" key="7">
    <source>
        <dbReference type="PROSITE" id="PS50011"/>
    </source>
</evidence>
<dbReference type="PROSITE" id="PS00108">
    <property type="entry name" value="PROTEIN_KINASE_ST"/>
    <property type="match status" value="1"/>
</dbReference>
<dbReference type="PROSITE" id="PS50011">
    <property type="entry name" value="PROTEIN_KINASE_DOM"/>
    <property type="match status" value="1"/>
</dbReference>
<dbReference type="InterPro" id="IPR000719">
    <property type="entry name" value="Prot_kinase_dom"/>
</dbReference>
<evidence type="ECO:0000256" key="6">
    <source>
        <dbReference type="RuleBase" id="RU000304"/>
    </source>
</evidence>
<dbReference type="PROSITE" id="PS00107">
    <property type="entry name" value="PROTEIN_KINASE_ATP"/>
    <property type="match status" value="1"/>
</dbReference>
<dbReference type="Proteomes" id="UP001153076">
    <property type="component" value="Unassembled WGS sequence"/>
</dbReference>
<comment type="similarity">
    <text evidence="6">Belongs to the protein kinase superfamily.</text>
</comment>
<dbReference type="EMBL" id="JAKOGI010000073">
    <property type="protein sequence ID" value="KAJ8445658.1"/>
    <property type="molecule type" value="Genomic_DNA"/>
</dbReference>
<evidence type="ECO:0000313" key="8">
    <source>
        <dbReference type="EMBL" id="KAJ8445658.1"/>
    </source>
</evidence>
<dbReference type="GO" id="GO:0005524">
    <property type="term" value="F:ATP binding"/>
    <property type="evidence" value="ECO:0007669"/>
    <property type="project" value="UniProtKB-UniRule"/>
</dbReference>
<dbReference type="SMART" id="SM00220">
    <property type="entry name" value="S_TKc"/>
    <property type="match status" value="1"/>
</dbReference>
<dbReference type="GO" id="GO:0004674">
    <property type="term" value="F:protein serine/threonine kinase activity"/>
    <property type="evidence" value="ECO:0007669"/>
    <property type="project" value="UniProtKB-KW"/>
</dbReference>
<dbReference type="Pfam" id="PF00069">
    <property type="entry name" value="Pkinase"/>
    <property type="match status" value="1"/>
</dbReference>
<dbReference type="PANTHER" id="PTHR45631:SF215">
    <property type="entry name" value="PROTEIN KINASE DOMAIN-CONTAINING PROTEIN"/>
    <property type="match status" value="1"/>
</dbReference>
<dbReference type="OrthoDB" id="2013020at2759"/>
<accession>A0A9Q1KLL2</accession>
<dbReference type="InterPro" id="IPR008271">
    <property type="entry name" value="Ser/Thr_kinase_AS"/>
</dbReference>
<organism evidence="8 9">
    <name type="scientific">Carnegiea gigantea</name>
    <dbReference type="NCBI Taxonomy" id="171969"/>
    <lineage>
        <taxon>Eukaryota</taxon>
        <taxon>Viridiplantae</taxon>
        <taxon>Streptophyta</taxon>
        <taxon>Embryophyta</taxon>
        <taxon>Tracheophyta</taxon>
        <taxon>Spermatophyta</taxon>
        <taxon>Magnoliopsida</taxon>
        <taxon>eudicotyledons</taxon>
        <taxon>Gunneridae</taxon>
        <taxon>Pentapetalae</taxon>
        <taxon>Caryophyllales</taxon>
        <taxon>Cactineae</taxon>
        <taxon>Cactaceae</taxon>
        <taxon>Cactoideae</taxon>
        <taxon>Echinocereeae</taxon>
        <taxon>Carnegiea</taxon>
    </lineage>
</organism>
<dbReference type="AlphaFoldDB" id="A0A9Q1KLL2"/>
<dbReference type="InterPro" id="IPR011009">
    <property type="entry name" value="Kinase-like_dom_sf"/>
</dbReference>
<keyword evidence="1" id="KW-0808">Transferase</keyword>
<name>A0A9Q1KLL2_9CARY</name>
<dbReference type="Gene3D" id="1.10.510.10">
    <property type="entry name" value="Transferase(Phosphotransferase) domain 1"/>
    <property type="match status" value="1"/>
</dbReference>